<sequence length="112" mass="12756">MRSESEVRLKCLDLMCSWDEWGKVFKAYFCAVGGFAPVCLDEDMLHFWMAWWNIREDGKLLLRGLGMPRMKHVGFVGWLLMDVVLTEFYATLAVANASITSSLPHVPSRVAV</sequence>
<keyword evidence="1" id="KW-1133">Transmembrane helix</keyword>
<comment type="caution">
    <text evidence="2">The sequence shown here is derived from an EMBL/GenBank/DDBJ whole genome shotgun (WGS) entry which is preliminary data.</text>
</comment>
<evidence type="ECO:0000313" key="2">
    <source>
        <dbReference type="EMBL" id="KAK7356205.1"/>
    </source>
</evidence>
<accession>A0AAN9MJX8</accession>
<proteinExistence type="predicted"/>
<keyword evidence="1" id="KW-0812">Transmembrane</keyword>
<dbReference type="EMBL" id="JAYMYR010000006">
    <property type="protein sequence ID" value="KAK7356205.1"/>
    <property type="molecule type" value="Genomic_DNA"/>
</dbReference>
<organism evidence="2 3">
    <name type="scientific">Phaseolus coccineus</name>
    <name type="common">Scarlet runner bean</name>
    <name type="synonym">Phaseolus multiflorus</name>
    <dbReference type="NCBI Taxonomy" id="3886"/>
    <lineage>
        <taxon>Eukaryota</taxon>
        <taxon>Viridiplantae</taxon>
        <taxon>Streptophyta</taxon>
        <taxon>Embryophyta</taxon>
        <taxon>Tracheophyta</taxon>
        <taxon>Spermatophyta</taxon>
        <taxon>Magnoliopsida</taxon>
        <taxon>eudicotyledons</taxon>
        <taxon>Gunneridae</taxon>
        <taxon>Pentapetalae</taxon>
        <taxon>rosids</taxon>
        <taxon>fabids</taxon>
        <taxon>Fabales</taxon>
        <taxon>Fabaceae</taxon>
        <taxon>Papilionoideae</taxon>
        <taxon>50 kb inversion clade</taxon>
        <taxon>NPAAA clade</taxon>
        <taxon>indigoferoid/millettioid clade</taxon>
        <taxon>Phaseoleae</taxon>
        <taxon>Phaseolus</taxon>
    </lineage>
</organism>
<dbReference type="AlphaFoldDB" id="A0AAN9MJX8"/>
<keyword evidence="1" id="KW-0472">Membrane</keyword>
<protein>
    <submittedName>
        <fullName evidence="2">Uncharacterized protein</fullName>
    </submittedName>
</protein>
<evidence type="ECO:0000313" key="3">
    <source>
        <dbReference type="Proteomes" id="UP001374584"/>
    </source>
</evidence>
<gene>
    <name evidence="2" type="ORF">VNO80_15472</name>
</gene>
<name>A0AAN9MJX8_PHACN</name>
<keyword evidence="3" id="KW-1185">Reference proteome</keyword>
<evidence type="ECO:0000256" key="1">
    <source>
        <dbReference type="SAM" id="Phobius"/>
    </source>
</evidence>
<reference evidence="2 3" key="1">
    <citation type="submission" date="2024-01" db="EMBL/GenBank/DDBJ databases">
        <title>The genomes of 5 underutilized Papilionoideae crops provide insights into root nodulation and disease resistanc.</title>
        <authorList>
            <person name="Jiang F."/>
        </authorList>
    </citation>
    <scope>NUCLEOTIDE SEQUENCE [LARGE SCALE GENOMIC DNA]</scope>
    <source>
        <strain evidence="2">JINMINGXINNONG_FW02</strain>
        <tissue evidence="2">Leaves</tissue>
    </source>
</reference>
<feature type="transmembrane region" description="Helical" evidence="1">
    <location>
        <begin position="73"/>
        <end position="95"/>
    </location>
</feature>
<dbReference type="Proteomes" id="UP001374584">
    <property type="component" value="Unassembled WGS sequence"/>
</dbReference>